<sequence length="327" mass="35629">MSEEAAKVKLPPGTIEWTFAAVPVDEATTNEAPTNARAEAPSTKRPHVDEKTSWNTCTICGILVPLLAIVIVLAQWSLPLAAKPRALGAITWSTSTPDALRPLAKTLARCGQVTNPDAIAKVSTLSRDIVQAETSLFKQVNEQVALAGGAVRHDPESCHSIYEFWNALNTTRAAGDGVGKDSRDLVRSVSQLGTLIEDAMQRARAECKQVILQGSVLARILQGVGWNKLVVLYPDADETLKDEECITRLEVLESCVEAQKHLSALAYDRKSRLDAFANKADKWLAHLQRWIVIADSVVCKAQDDVGGVDGLWATIEKDVLATWNWDV</sequence>
<name>A0A9W8XBY4_9PLEO</name>
<comment type="caution">
    <text evidence="3">The sequence shown here is derived from an EMBL/GenBank/DDBJ whole genome shotgun (WGS) entry which is preliminary data.</text>
</comment>
<dbReference type="RefSeq" id="XP_056065822.1">
    <property type="nucleotide sequence ID" value="XM_056220519.1"/>
</dbReference>
<keyword evidence="2" id="KW-0472">Membrane</keyword>
<keyword evidence="4" id="KW-1185">Reference proteome</keyword>
<dbReference type="AlphaFoldDB" id="A0A9W8XBY4"/>
<evidence type="ECO:0000313" key="4">
    <source>
        <dbReference type="Proteomes" id="UP001140513"/>
    </source>
</evidence>
<keyword evidence="2" id="KW-1133">Transmembrane helix</keyword>
<evidence type="ECO:0000256" key="2">
    <source>
        <dbReference type="SAM" id="Phobius"/>
    </source>
</evidence>
<accession>A0A9W8XBY4</accession>
<feature type="region of interest" description="Disordered" evidence="1">
    <location>
        <begin position="29"/>
        <end position="49"/>
    </location>
</feature>
<reference evidence="3" key="1">
    <citation type="submission" date="2022-10" db="EMBL/GenBank/DDBJ databases">
        <title>Tapping the CABI collections for fungal endophytes: first genome assemblies for Collariella, Neodidymelliopsis, Ascochyta clinopodiicola, Didymella pomorum, Didymosphaeria variabile, Neocosmospora piperis and Neocucurbitaria cava.</title>
        <authorList>
            <person name="Hill R."/>
        </authorList>
    </citation>
    <scope>NUCLEOTIDE SEQUENCE</scope>
    <source>
        <strain evidence="3">IMI 356815</strain>
    </source>
</reference>
<dbReference type="Proteomes" id="UP001140513">
    <property type="component" value="Unassembled WGS sequence"/>
</dbReference>
<gene>
    <name evidence="3" type="ORF">N0V89_011793</name>
</gene>
<feature type="transmembrane region" description="Helical" evidence="2">
    <location>
        <begin position="54"/>
        <end position="76"/>
    </location>
</feature>
<dbReference type="EMBL" id="JAPEUX010000009">
    <property type="protein sequence ID" value="KAJ4345658.1"/>
    <property type="molecule type" value="Genomic_DNA"/>
</dbReference>
<keyword evidence="2" id="KW-0812">Transmembrane</keyword>
<evidence type="ECO:0000313" key="3">
    <source>
        <dbReference type="EMBL" id="KAJ4345658.1"/>
    </source>
</evidence>
<organism evidence="3 4">
    <name type="scientific">Didymosphaeria variabile</name>
    <dbReference type="NCBI Taxonomy" id="1932322"/>
    <lineage>
        <taxon>Eukaryota</taxon>
        <taxon>Fungi</taxon>
        <taxon>Dikarya</taxon>
        <taxon>Ascomycota</taxon>
        <taxon>Pezizomycotina</taxon>
        <taxon>Dothideomycetes</taxon>
        <taxon>Pleosporomycetidae</taxon>
        <taxon>Pleosporales</taxon>
        <taxon>Massarineae</taxon>
        <taxon>Didymosphaeriaceae</taxon>
        <taxon>Didymosphaeria</taxon>
    </lineage>
</organism>
<evidence type="ECO:0000256" key="1">
    <source>
        <dbReference type="SAM" id="MobiDB-lite"/>
    </source>
</evidence>
<proteinExistence type="predicted"/>
<protein>
    <submittedName>
        <fullName evidence="3">Uncharacterized protein</fullName>
    </submittedName>
</protein>
<dbReference type="GeneID" id="80915323"/>